<keyword evidence="6" id="KW-0010">Activator</keyword>
<accession>A0A1S3JH36</accession>
<name>A0A1S3JH36_LINAN</name>
<reference evidence="12 13" key="1">
    <citation type="submission" date="2025-04" db="UniProtKB">
        <authorList>
            <consortium name="RefSeq"/>
        </authorList>
    </citation>
    <scope>IDENTIFICATION</scope>
    <source>
        <tissue evidence="12 13">Gonads</tissue>
    </source>
</reference>
<dbReference type="GO" id="GO:0000981">
    <property type="term" value="F:DNA-binding transcription factor activity, RNA polymerase II-specific"/>
    <property type="evidence" value="ECO:0007669"/>
    <property type="project" value="TreeGrafter"/>
</dbReference>
<dbReference type="InterPro" id="IPR001346">
    <property type="entry name" value="Interferon_reg_fact_DNA-bd_dom"/>
</dbReference>
<evidence type="ECO:0000313" key="12">
    <source>
        <dbReference type="RefSeq" id="XP_013409712.1"/>
    </source>
</evidence>
<dbReference type="FunFam" id="1.10.10.10:FF:000065">
    <property type="entry name" value="Interferon regulatory factor"/>
    <property type="match status" value="1"/>
</dbReference>
<dbReference type="AlphaFoldDB" id="A0A1S3JH36"/>
<dbReference type="PROSITE" id="PS51507">
    <property type="entry name" value="IRF_2"/>
    <property type="match status" value="1"/>
</dbReference>
<evidence type="ECO:0000256" key="9">
    <source>
        <dbReference type="SAM" id="MobiDB-lite"/>
    </source>
</evidence>
<dbReference type="STRING" id="7574.A0A1S3JH36"/>
<dbReference type="Proteomes" id="UP000085678">
    <property type="component" value="Unplaced"/>
</dbReference>
<dbReference type="GO" id="GO:0002376">
    <property type="term" value="P:immune system process"/>
    <property type="evidence" value="ECO:0007669"/>
    <property type="project" value="TreeGrafter"/>
</dbReference>
<evidence type="ECO:0000259" key="10">
    <source>
        <dbReference type="PROSITE" id="PS51507"/>
    </source>
</evidence>
<evidence type="ECO:0000256" key="3">
    <source>
        <dbReference type="ARBA" id="ARBA00022843"/>
    </source>
</evidence>
<keyword evidence="11" id="KW-1185">Reference proteome</keyword>
<keyword evidence="8" id="KW-0539">Nucleus</keyword>
<dbReference type="GO" id="GO:0000978">
    <property type="term" value="F:RNA polymerase II cis-regulatory region sequence-specific DNA binding"/>
    <property type="evidence" value="ECO:0007669"/>
    <property type="project" value="TreeGrafter"/>
</dbReference>
<evidence type="ECO:0000256" key="5">
    <source>
        <dbReference type="ARBA" id="ARBA00023125"/>
    </source>
</evidence>
<dbReference type="GeneID" id="106173208"/>
<evidence type="ECO:0000256" key="8">
    <source>
        <dbReference type="ARBA" id="ARBA00023242"/>
    </source>
</evidence>
<keyword evidence="5" id="KW-0238">DNA-binding</keyword>
<dbReference type="PROSITE" id="PS00601">
    <property type="entry name" value="IRF_1"/>
    <property type="match status" value="1"/>
</dbReference>
<proteinExistence type="predicted"/>
<dbReference type="RefSeq" id="XP_013409713.1">
    <property type="nucleotide sequence ID" value="XM_013554259.2"/>
</dbReference>
<keyword evidence="3" id="KW-0832">Ubl conjugation</keyword>
<feature type="compositionally biased region" description="Polar residues" evidence="9">
    <location>
        <begin position="363"/>
        <end position="372"/>
    </location>
</feature>
<dbReference type="PRINTS" id="PR00267">
    <property type="entry name" value="INTFRNREGFCT"/>
</dbReference>
<keyword evidence="2" id="KW-1017">Isopeptide bond</keyword>
<feature type="domain" description="IRF tryptophan pentad repeat" evidence="10">
    <location>
        <begin position="78"/>
        <end position="186"/>
    </location>
</feature>
<dbReference type="PANTHER" id="PTHR11949">
    <property type="entry name" value="INTERFERON REGULATORY FACTOR"/>
    <property type="match status" value="1"/>
</dbReference>
<dbReference type="KEGG" id="lak:106173208"/>
<protein>
    <submittedName>
        <fullName evidence="12 13">Uncharacterized protein LOC106173208</fullName>
    </submittedName>
</protein>
<gene>
    <name evidence="12 13" type="primary">LOC106173208</name>
</gene>
<organism evidence="11 12">
    <name type="scientific">Lingula anatina</name>
    <name type="common">Brachiopod</name>
    <name type="synonym">Lingula unguis</name>
    <dbReference type="NCBI Taxonomy" id="7574"/>
    <lineage>
        <taxon>Eukaryota</taxon>
        <taxon>Metazoa</taxon>
        <taxon>Spiralia</taxon>
        <taxon>Lophotrochozoa</taxon>
        <taxon>Brachiopoda</taxon>
        <taxon>Linguliformea</taxon>
        <taxon>Lingulata</taxon>
        <taxon>Lingulida</taxon>
        <taxon>Linguloidea</taxon>
        <taxon>Lingulidae</taxon>
        <taxon>Lingula</taxon>
    </lineage>
</organism>
<comment type="subcellular location">
    <subcellularLocation>
        <location evidence="1">Nucleus</location>
    </subcellularLocation>
</comment>
<keyword evidence="7" id="KW-0804">Transcription</keyword>
<sequence>MVVSTRSVKVRLPSVILEAVAPARHRRKKRSKRRSLCARPKKNKKMHLSHTGYAGSINAYVPATLTDDFPLSLRPTERQRMKPWLVDQVESRSVPGLEWHDKAKTMVRIPWKHAAQNSWKEGSDACLFKRWAIHTGKHHDGKDHPSPKRWKANFRCALNSLPDVIEVPTMGKKKGSDAFKIYKLCRDKQEKQQLKRFYRGQSKYNVCEMTDAHVPPRGNVYARSFSDPSHSANHAQYKKYRGGNGKPAAYTKYLENSRHRSLSAPGSAVKEEESLGNTCRYSNGPLPDHDYTAPQGSNPATVMTFNTALNSGGQLYDTSARGAGTTYSMAVQPYVNLKREMSRGNDGLPPYQDNLRGAGNDDANGSSDTDSNLTDEQLVEMIDEMERTSSPGTTSPFEQPDSWRYTEGDGGKDYYVNSTVSANAPPSFPTTTVFHARVTTRTEVQMESNHLATPAFEVEIPAGDIDVNLSIGENILENSQYSRALPTTMANNCDDFVTLTSVQADVK</sequence>
<dbReference type="RefSeq" id="XP_013409712.1">
    <property type="nucleotide sequence ID" value="XM_013554258.2"/>
</dbReference>
<feature type="region of interest" description="Disordered" evidence="9">
    <location>
        <begin position="340"/>
        <end position="372"/>
    </location>
</feature>
<evidence type="ECO:0000256" key="7">
    <source>
        <dbReference type="ARBA" id="ARBA00023163"/>
    </source>
</evidence>
<dbReference type="Gene3D" id="1.10.10.10">
    <property type="entry name" value="Winged helix-like DNA-binding domain superfamily/Winged helix DNA-binding domain"/>
    <property type="match status" value="1"/>
</dbReference>
<dbReference type="SMART" id="SM00348">
    <property type="entry name" value="IRF"/>
    <property type="match status" value="1"/>
</dbReference>
<keyword evidence="4" id="KW-0805">Transcription regulation</keyword>
<dbReference type="InterPro" id="IPR019817">
    <property type="entry name" value="Interferon_reg_fac_CS"/>
</dbReference>
<evidence type="ECO:0000313" key="11">
    <source>
        <dbReference type="Proteomes" id="UP000085678"/>
    </source>
</evidence>
<evidence type="ECO:0000256" key="2">
    <source>
        <dbReference type="ARBA" id="ARBA00022499"/>
    </source>
</evidence>
<evidence type="ECO:0000256" key="4">
    <source>
        <dbReference type="ARBA" id="ARBA00023015"/>
    </source>
</evidence>
<dbReference type="GO" id="GO:0005634">
    <property type="term" value="C:nucleus"/>
    <property type="evidence" value="ECO:0007669"/>
    <property type="project" value="UniProtKB-SubCell"/>
</dbReference>
<evidence type="ECO:0000256" key="6">
    <source>
        <dbReference type="ARBA" id="ARBA00023159"/>
    </source>
</evidence>
<evidence type="ECO:0000256" key="1">
    <source>
        <dbReference type="ARBA" id="ARBA00004123"/>
    </source>
</evidence>
<dbReference type="InterPro" id="IPR036390">
    <property type="entry name" value="WH_DNA-bd_sf"/>
</dbReference>
<evidence type="ECO:0000313" key="13">
    <source>
        <dbReference type="RefSeq" id="XP_013409713.1"/>
    </source>
</evidence>
<dbReference type="PANTHER" id="PTHR11949:SF17">
    <property type="entry name" value="IRF TRYPTOPHAN PENTAD REPEAT DOMAIN-CONTAINING PROTEIN"/>
    <property type="match status" value="1"/>
</dbReference>
<dbReference type="SUPFAM" id="SSF46785">
    <property type="entry name" value="Winged helix' DNA-binding domain"/>
    <property type="match status" value="1"/>
</dbReference>
<dbReference type="InterPro" id="IPR036388">
    <property type="entry name" value="WH-like_DNA-bd_sf"/>
</dbReference>
<dbReference type="Pfam" id="PF00605">
    <property type="entry name" value="IRF"/>
    <property type="match status" value="1"/>
</dbReference>
<dbReference type="OrthoDB" id="6538197at2759"/>
<dbReference type="CDD" id="cd00103">
    <property type="entry name" value="IRF"/>
    <property type="match status" value="1"/>
</dbReference>
<feature type="region of interest" description="Disordered" evidence="9">
    <location>
        <begin position="23"/>
        <end position="48"/>
    </location>
</feature>